<dbReference type="KEGG" id="pda:113463336"/>
<evidence type="ECO:0000313" key="2">
    <source>
        <dbReference type="RefSeq" id="XP_038990415.1"/>
    </source>
</evidence>
<gene>
    <name evidence="2" type="primary">LOC113463336</name>
</gene>
<proteinExistence type="predicted"/>
<name>A0A8B9AVA4_PHODC</name>
<dbReference type="RefSeq" id="XP_038990415.1">
    <property type="nucleotide sequence ID" value="XM_039134487.1"/>
</dbReference>
<accession>A0A8B9AVA4</accession>
<keyword evidence="1" id="KW-1185">Reference proteome</keyword>
<reference evidence="2" key="2">
    <citation type="submission" date="2025-08" db="UniProtKB">
        <authorList>
            <consortium name="RefSeq"/>
        </authorList>
    </citation>
    <scope>IDENTIFICATION</scope>
    <source>
        <tissue evidence="2">Young leaves</tissue>
    </source>
</reference>
<organism evidence="1 2">
    <name type="scientific">Phoenix dactylifera</name>
    <name type="common">Date palm</name>
    <dbReference type="NCBI Taxonomy" id="42345"/>
    <lineage>
        <taxon>Eukaryota</taxon>
        <taxon>Viridiplantae</taxon>
        <taxon>Streptophyta</taxon>
        <taxon>Embryophyta</taxon>
        <taxon>Tracheophyta</taxon>
        <taxon>Spermatophyta</taxon>
        <taxon>Magnoliopsida</taxon>
        <taxon>Liliopsida</taxon>
        <taxon>Arecaceae</taxon>
        <taxon>Coryphoideae</taxon>
        <taxon>Phoeniceae</taxon>
        <taxon>Phoenix</taxon>
    </lineage>
</organism>
<reference evidence="1" key="1">
    <citation type="journal article" date="2019" name="Nat. Commun.">
        <title>Genome-wide association mapping of date palm fruit traits.</title>
        <authorList>
            <person name="Hazzouri K.M."/>
            <person name="Gros-Balthazard M."/>
            <person name="Flowers J.M."/>
            <person name="Copetti D."/>
            <person name="Lemansour A."/>
            <person name="Lebrun M."/>
            <person name="Masmoudi K."/>
            <person name="Ferrand S."/>
            <person name="Dhar M.I."/>
            <person name="Fresquez Z.A."/>
            <person name="Rosas U."/>
            <person name="Zhang J."/>
            <person name="Talag J."/>
            <person name="Lee S."/>
            <person name="Kudrna D."/>
            <person name="Powell R.F."/>
            <person name="Leitch I.J."/>
            <person name="Krueger R.R."/>
            <person name="Wing R.A."/>
            <person name="Amiri K.M.A."/>
            <person name="Purugganan M.D."/>
        </authorList>
    </citation>
    <scope>NUCLEOTIDE SEQUENCE [LARGE SCALE GENOMIC DNA]</scope>
    <source>
        <strain evidence="1">cv. Khalas</strain>
    </source>
</reference>
<sequence length="182" mass="19979">MRLAVEIFCGTGFFLAKLKTLLNTEGESPRCRPNPIAALPIVPFFKILIVFHSSILIVLLTPDLLFCRSASVFTDRSPARSSPPPPRHPPAAEPPVPTLISRNLLASLPSPESLTPVFFTSARCTFCILGVLESRRLRLRPLLQLHPSVSGTASHRQASLNEFALGPQMHWAALIFILPLVI</sequence>
<dbReference type="AlphaFoldDB" id="A0A8B9AVA4"/>
<evidence type="ECO:0000313" key="1">
    <source>
        <dbReference type="Proteomes" id="UP000228380"/>
    </source>
</evidence>
<dbReference type="Proteomes" id="UP000228380">
    <property type="component" value="Chromosome 15"/>
</dbReference>
<protein>
    <submittedName>
        <fullName evidence="2">Uncharacterized protein LOC113463336</fullName>
    </submittedName>
</protein>
<dbReference type="GeneID" id="113463336"/>